<dbReference type="Pfam" id="PF13333">
    <property type="entry name" value="rve_2"/>
    <property type="match status" value="1"/>
</dbReference>
<evidence type="ECO:0000259" key="2">
    <source>
        <dbReference type="PROSITE" id="PS50994"/>
    </source>
</evidence>
<dbReference type="SUPFAM" id="SSF53098">
    <property type="entry name" value="Ribonuclease H-like"/>
    <property type="match status" value="1"/>
</dbReference>
<comment type="caution">
    <text evidence="3">The sequence shown here is derived from an EMBL/GenBank/DDBJ whole genome shotgun (WGS) entry which is preliminary data.</text>
</comment>
<dbReference type="InterPro" id="IPR009057">
    <property type="entry name" value="Homeodomain-like_sf"/>
</dbReference>
<dbReference type="Pfam" id="PF01527">
    <property type="entry name" value="HTH_Tnp_1"/>
    <property type="match status" value="1"/>
</dbReference>
<evidence type="ECO:0000313" key="3">
    <source>
        <dbReference type="EMBL" id="PLC56631.1"/>
    </source>
</evidence>
<dbReference type="InterPro" id="IPR036397">
    <property type="entry name" value="RNaseH_sf"/>
</dbReference>
<dbReference type="InterPro" id="IPR001584">
    <property type="entry name" value="Integrase_cat-core"/>
</dbReference>
<dbReference type="PANTHER" id="PTHR46889:SF4">
    <property type="entry name" value="TRANSPOSASE INSO FOR INSERTION SEQUENCE ELEMENT IS911B-RELATED"/>
    <property type="match status" value="1"/>
</dbReference>
<dbReference type="SUPFAM" id="SSF46689">
    <property type="entry name" value="Homeodomain-like"/>
    <property type="match status" value="1"/>
</dbReference>
<dbReference type="Pfam" id="PF00665">
    <property type="entry name" value="rve"/>
    <property type="match status" value="1"/>
</dbReference>
<dbReference type="PROSITE" id="PS50994">
    <property type="entry name" value="INTEGRASE"/>
    <property type="match status" value="1"/>
</dbReference>
<keyword evidence="4" id="KW-1185">Reference proteome</keyword>
<proteinExistence type="inferred from homology"/>
<evidence type="ECO:0000256" key="1">
    <source>
        <dbReference type="ARBA" id="ARBA00009964"/>
    </source>
</evidence>
<dbReference type="GO" id="GO:0015074">
    <property type="term" value="P:DNA integration"/>
    <property type="evidence" value="ECO:0007669"/>
    <property type="project" value="InterPro"/>
</dbReference>
<dbReference type="PANTHER" id="PTHR46889">
    <property type="entry name" value="TRANSPOSASE INSF FOR INSERTION SEQUENCE IS3B-RELATED"/>
    <property type="match status" value="1"/>
</dbReference>
<gene>
    <name evidence="3" type="ORF">CIK00_17580</name>
</gene>
<comment type="similarity">
    <text evidence="1">Belongs to the transposase 8 family.</text>
</comment>
<evidence type="ECO:0000313" key="4">
    <source>
        <dbReference type="Proteomes" id="UP000234420"/>
    </source>
</evidence>
<dbReference type="InterPro" id="IPR002514">
    <property type="entry name" value="Transposase_8"/>
</dbReference>
<feature type="domain" description="Integrase catalytic" evidence="2">
    <location>
        <begin position="219"/>
        <end position="382"/>
    </location>
</feature>
<dbReference type="GO" id="GO:0006313">
    <property type="term" value="P:DNA transposition"/>
    <property type="evidence" value="ECO:0007669"/>
    <property type="project" value="InterPro"/>
</dbReference>
<reference evidence="3 4" key="1">
    <citation type="journal article" date="2018" name="Syst. Appl. Microbiol.">
        <title>Photobacterium carnosum sp. nov., isolated from spoiled modified atmosphere packaged poultry meat.</title>
        <authorList>
            <person name="Hilgarth M."/>
            <person name="Fuertes S."/>
            <person name="Ehrmann M."/>
            <person name="Vogel R.F."/>
        </authorList>
    </citation>
    <scope>NUCLEOTIDE SEQUENCE [LARGE SCALE GENOMIC DNA]</scope>
    <source>
        <strain evidence="3 4">TMW 2.2021</strain>
    </source>
</reference>
<dbReference type="NCBIfam" id="NF033516">
    <property type="entry name" value="transpos_IS3"/>
    <property type="match status" value="1"/>
</dbReference>
<organism evidence="3 4">
    <name type="scientific">Photobacterium carnosum</name>
    <dbReference type="NCBI Taxonomy" id="2023717"/>
    <lineage>
        <taxon>Bacteria</taxon>
        <taxon>Pseudomonadati</taxon>
        <taxon>Pseudomonadota</taxon>
        <taxon>Gammaproteobacteria</taxon>
        <taxon>Vibrionales</taxon>
        <taxon>Vibrionaceae</taxon>
        <taxon>Photobacterium</taxon>
    </lineage>
</organism>
<dbReference type="GO" id="GO:0004803">
    <property type="term" value="F:transposase activity"/>
    <property type="evidence" value="ECO:0007669"/>
    <property type="project" value="InterPro"/>
</dbReference>
<accession>A0A2N4UNN4</accession>
<dbReference type="InterPro" id="IPR012337">
    <property type="entry name" value="RNaseH-like_sf"/>
</dbReference>
<dbReference type="InterPro" id="IPR050900">
    <property type="entry name" value="Transposase_IS3/IS150/IS904"/>
</dbReference>
<dbReference type="GO" id="GO:0003677">
    <property type="term" value="F:DNA binding"/>
    <property type="evidence" value="ECO:0007669"/>
    <property type="project" value="InterPro"/>
</dbReference>
<dbReference type="OrthoDB" id="9810995at2"/>
<dbReference type="Proteomes" id="UP000234420">
    <property type="component" value="Unassembled WGS sequence"/>
</dbReference>
<sequence length="392" mass="45153">MTKRIRPNFTPEFRLESAQLVLDQGYSIKEAAEAMNVGKSTMDKWVRQLKDERDGITPKATPMTPDQLKIRELEKKIKRIEMEKEILKKANRSFGLGLIQNFILVDELKAYYPVSILCNVFDIHRSSYKYWAKRPKTQSKEQVLLSSEVKAAHRASGGSVGARTIAGIVTTKGVPLSRYKATNVMKKLGLVSCQVKKHRYKKAENAHLNIPNTLDRQFAVTEPNQVWCGDVTYIWSGQRWLYLAIVIDLFSRKVIGWATSGSPNTDLTGKALSMAYEVRGAPKGVMFHSDQGCHYTSKQFRRLLWRYQITQSMSRRGNCWDNAPMERFFRSFKTEWMPTAGYRSSNEAKVAITKYIIRYYNQVRPHQYNGGLTPNESERRFNNEYKSVANFT</sequence>
<name>A0A2N4UNN4_9GAMM</name>
<dbReference type="EMBL" id="NPIB01000027">
    <property type="protein sequence ID" value="PLC56631.1"/>
    <property type="molecule type" value="Genomic_DNA"/>
</dbReference>
<protein>
    <submittedName>
        <fullName evidence="3">IS3 family transposase</fullName>
    </submittedName>
</protein>
<dbReference type="AlphaFoldDB" id="A0A2N4UNN4"/>
<dbReference type="Gene3D" id="1.10.10.60">
    <property type="entry name" value="Homeodomain-like"/>
    <property type="match status" value="1"/>
</dbReference>
<dbReference type="Gene3D" id="3.30.420.10">
    <property type="entry name" value="Ribonuclease H-like superfamily/Ribonuclease H"/>
    <property type="match status" value="1"/>
</dbReference>
<dbReference type="InterPro" id="IPR048020">
    <property type="entry name" value="Transpos_IS3"/>
</dbReference>